<evidence type="ECO:0000256" key="10">
    <source>
        <dbReference type="ARBA" id="ARBA00022989"/>
    </source>
</evidence>
<evidence type="ECO:0000259" key="16">
    <source>
        <dbReference type="Pfam" id="PF02706"/>
    </source>
</evidence>
<keyword evidence="7" id="KW-0547">Nucleotide-binding</keyword>
<evidence type="ECO:0000256" key="9">
    <source>
        <dbReference type="ARBA" id="ARBA00022840"/>
    </source>
</evidence>
<keyword evidence="5" id="KW-0808">Transferase</keyword>
<feature type="transmembrane region" description="Helical" evidence="15">
    <location>
        <begin position="427"/>
        <end position="447"/>
    </location>
</feature>
<organism evidence="19">
    <name type="scientific">Klebsiella sp. 636/52</name>
    <dbReference type="NCBI Taxonomy" id="1497828"/>
    <lineage>
        <taxon>Bacteria</taxon>
        <taxon>Pseudomonadati</taxon>
        <taxon>Pseudomonadota</taxon>
        <taxon>Gammaproteobacteria</taxon>
        <taxon>Enterobacterales</taxon>
        <taxon>Enterobacteriaceae</taxon>
        <taxon>Klebsiella/Raoultella group</taxon>
        <taxon>Klebsiella</taxon>
    </lineage>
</organism>
<dbReference type="AlphaFoldDB" id="A0A0P0YRY4"/>
<reference evidence="19" key="1">
    <citation type="submission" date="2014-04" db="EMBL/GenBank/DDBJ databases">
        <authorList>
            <person name="Harrison E."/>
        </authorList>
    </citation>
    <scope>NUCLEOTIDE SEQUENCE</scope>
    <source>
        <strain evidence="19">636/52</strain>
    </source>
</reference>
<dbReference type="GO" id="GO:0042802">
    <property type="term" value="F:identical protein binding"/>
    <property type="evidence" value="ECO:0007669"/>
    <property type="project" value="UniProtKB-ARBA"/>
</dbReference>
<dbReference type="SUPFAM" id="SSF52540">
    <property type="entry name" value="P-loop containing nucleoside triphosphate hydrolases"/>
    <property type="match status" value="1"/>
</dbReference>
<protein>
    <submittedName>
        <fullName evidence="19">Tyrosine-protein kinase</fullName>
    </submittedName>
</protein>
<evidence type="ECO:0000256" key="5">
    <source>
        <dbReference type="ARBA" id="ARBA00022679"/>
    </source>
</evidence>
<dbReference type="InterPro" id="IPR050445">
    <property type="entry name" value="Bact_polysacc_biosynth/exp"/>
</dbReference>
<dbReference type="Gene3D" id="3.40.50.300">
    <property type="entry name" value="P-loop containing nucleotide triphosphate hydrolases"/>
    <property type="match status" value="1"/>
</dbReference>
<comment type="subcellular location">
    <subcellularLocation>
        <location evidence="1">Cell inner membrane</location>
        <topology evidence="1">Multi-pass membrane protein</topology>
    </subcellularLocation>
</comment>
<keyword evidence="8 19" id="KW-0418">Kinase</keyword>
<dbReference type="PANTHER" id="PTHR32309:SF32">
    <property type="entry name" value="TYROSINE-PROTEIN KINASE ETK-RELATED"/>
    <property type="match status" value="1"/>
</dbReference>
<evidence type="ECO:0000256" key="11">
    <source>
        <dbReference type="ARBA" id="ARBA00023136"/>
    </source>
</evidence>
<evidence type="ECO:0000313" key="19">
    <source>
        <dbReference type="EMBL" id="BAT24084.1"/>
    </source>
</evidence>
<feature type="transmembrane region" description="Helical" evidence="15">
    <location>
        <begin position="35"/>
        <end position="53"/>
    </location>
</feature>
<dbReference type="GO" id="GO:0005886">
    <property type="term" value="C:plasma membrane"/>
    <property type="evidence" value="ECO:0007669"/>
    <property type="project" value="UniProtKB-SubCell"/>
</dbReference>
<evidence type="ECO:0000256" key="15">
    <source>
        <dbReference type="SAM" id="Phobius"/>
    </source>
</evidence>
<reference evidence="19" key="2">
    <citation type="journal article" date="2015" name="Sci. Rep.">
        <title>Genetic analysis of capsular polysaccharide synthesis gene clusters in 79 capsular types of Klebsiella spp.</title>
        <authorList>
            <person name="Pan Y.J."/>
            <person name="Lin T.L."/>
            <person name="Chen C.T."/>
            <person name="Chen Y.Y."/>
            <person name="Hsieh P.F."/>
            <person name="Hsu C.R."/>
            <person name="Wu M.C."/>
            <person name="Wang J.T."/>
        </authorList>
    </citation>
    <scope>NUCLEOTIDE SEQUENCE</scope>
    <source>
        <strain evidence="19">636/52</strain>
    </source>
</reference>
<dbReference type="CDD" id="cd05387">
    <property type="entry name" value="BY-kinase"/>
    <property type="match status" value="1"/>
</dbReference>
<keyword evidence="4" id="KW-0997">Cell inner membrane</keyword>
<evidence type="ECO:0000256" key="7">
    <source>
        <dbReference type="ARBA" id="ARBA00022741"/>
    </source>
</evidence>
<accession>A0A0P0YRY4</accession>
<feature type="domain" description="AAA" evidence="17">
    <location>
        <begin position="525"/>
        <end position="647"/>
    </location>
</feature>
<evidence type="ECO:0000256" key="13">
    <source>
        <dbReference type="ARBA" id="ARBA00053015"/>
    </source>
</evidence>
<sequence>MKMINDLNKNDRITNEEDTIQLGTIIGHLIDHKKLILSSMVMFALIGGLYSWIATPIYKADALIQVEQNTGNSILTNLSSILPDNQPASAPEIELLKSRMVLGGAVEELNLDIEVKPKNFPIIGRLYNKFTGNQQPNLPVISFNVPSENYNVEYIVKTVSNNEYELFLDGNKIFSGKVGERKEVNGVALYIADTTLTQGNTYTLKKIAEVTAISNLLEQLNISEKGKDTGIISLSINGSDPVKIKNILSVISRIYLSQNIERKSAEAAKSLDFLDKQLPEIRTALDESENKLNLYRQQKDSVDLSLEAKSVLDTVVQLDSQLNELTFREAEISKLYTKEHPSYKALLEKRRTLEDEKKRLSGKITALPQTQQEILKLTRDVQVNQEIYMQLLNKKQELSISKASTVGNIRIIDPAITNPEPIAPQSVLIILMMTIFGAIVSIVYIIIHTILHKGIQSAEQLEEMGMNVYASVPLSELQFDKTNKGGKLKAKRGILSEDSPADVTVEAIRSLRTSLHFATMEARNNIIMISGPNPGIGKSFISTNLAVVIAQANMRVLLIDADLRRGELHKDFSIEMKNGLSDLLSNSVEYEKAIIKNKIANLDFLPRGQVPPNPSELLMRKQFSNLLDWASNNYDLVIIDTPPVFAVTDPVIIGKHAGTSFLVALFEGNTVKEIDAAKRRFENNGININGIILNGVVKRATNKYGNYAYYQYSYDSDKR</sequence>
<dbReference type="Pfam" id="PF13614">
    <property type="entry name" value="AAA_31"/>
    <property type="match status" value="1"/>
</dbReference>
<keyword evidence="12" id="KW-0829">Tyrosine-protein kinase</keyword>
<evidence type="ECO:0000256" key="8">
    <source>
        <dbReference type="ARBA" id="ARBA00022777"/>
    </source>
</evidence>
<name>A0A0P0YRY4_9ENTR</name>
<evidence type="ECO:0000256" key="6">
    <source>
        <dbReference type="ARBA" id="ARBA00022692"/>
    </source>
</evidence>
<dbReference type="PANTHER" id="PTHR32309">
    <property type="entry name" value="TYROSINE-PROTEIN KINASE"/>
    <property type="match status" value="1"/>
</dbReference>
<dbReference type="InterPro" id="IPR027417">
    <property type="entry name" value="P-loop_NTPase"/>
</dbReference>
<evidence type="ECO:0000259" key="18">
    <source>
        <dbReference type="Pfam" id="PF13807"/>
    </source>
</evidence>
<gene>
    <name evidence="19" type="primary">wzc</name>
</gene>
<dbReference type="Pfam" id="PF13807">
    <property type="entry name" value="GNVR"/>
    <property type="match status" value="1"/>
</dbReference>
<dbReference type="Pfam" id="PF23607">
    <property type="entry name" value="WZC_N"/>
    <property type="match status" value="1"/>
</dbReference>
<evidence type="ECO:0000256" key="1">
    <source>
        <dbReference type="ARBA" id="ARBA00004429"/>
    </source>
</evidence>
<dbReference type="Pfam" id="PF02706">
    <property type="entry name" value="Wzz"/>
    <property type="match status" value="1"/>
</dbReference>
<feature type="coiled-coil region" evidence="14">
    <location>
        <begin position="271"/>
        <end position="298"/>
    </location>
</feature>
<evidence type="ECO:0000256" key="12">
    <source>
        <dbReference type="ARBA" id="ARBA00023137"/>
    </source>
</evidence>
<keyword evidence="6 15" id="KW-0812">Transmembrane</keyword>
<dbReference type="NCBIfam" id="TIGR01007">
    <property type="entry name" value="eps_fam"/>
    <property type="match status" value="1"/>
</dbReference>
<feature type="domain" description="Polysaccharide chain length determinant N-terminal" evidence="16">
    <location>
        <begin position="18"/>
        <end position="109"/>
    </location>
</feature>
<dbReference type="GO" id="GO:0005524">
    <property type="term" value="F:ATP binding"/>
    <property type="evidence" value="ECO:0007669"/>
    <property type="project" value="UniProtKB-KW"/>
</dbReference>
<evidence type="ECO:0000256" key="3">
    <source>
        <dbReference type="ARBA" id="ARBA00022475"/>
    </source>
</evidence>
<proteinExistence type="inferred from homology"/>
<dbReference type="InterPro" id="IPR032807">
    <property type="entry name" value="GNVR"/>
</dbReference>
<dbReference type="InterPro" id="IPR025669">
    <property type="entry name" value="AAA_dom"/>
</dbReference>
<comment type="catalytic activity">
    <reaction evidence="13">
        <text>L-tyrosyl-[protein] + ATP = O-phospho-L-tyrosyl-[protein] + ADP + H(+)</text>
        <dbReference type="Rhea" id="RHEA:10596"/>
        <dbReference type="Rhea" id="RHEA-COMP:10136"/>
        <dbReference type="Rhea" id="RHEA-COMP:20101"/>
        <dbReference type="ChEBI" id="CHEBI:15378"/>
        <dbReference type="ChEBI" id="CHEBI:30616"/>
        <dbReference type="ChEBI" id="CHEBI:46858"/>
        <dbReference type="ChEBI" id="CHEBI:61978"/>
        <dbReference type="ChEBI" id="CHEBI:456216"/>
    </reaction>
</comment>
<dbReference type="GO" id="GO:0004713">
    <property type="term" value="F:protein tyrosine kinase activity"/>
    <property type="evidence" value="ECO:0007669"/>
    <property type="project" value="UniProtKB-KW"/>
</dbReference>
<evidence type="ECO:0000256" key="2">
    <source>
        <dbReference type="ARBA" id="ARBA00008883"/>
    </source>
</evidence>
<evidence type="ECO:0000259" key="17">
    <source>
        <dbReference type="Pfam" id="PF13614"/>
    </source>
</evidence>
<evidence type="ECO:0000256" key="14">
    <source>
        <dbReference type="SAM" id="Coils"/>
    </source>
</evidence>
<keyword evidence="9" id="KW-0067">ATP-binding</keyword>
<dbReference type="EMBL" id="AB924595">
    <property type="protein sequence ID" value="BAT24084.1"/>
    <property type="molecule type" value="Genomic_DNA"/>
</dbReference>
<keyword evidence="14" id="KW-0175">Coiled coil</keyword>
<feature type="domain" description="Tyrosine-protein kinase G-rich" evidence="18">
    <location>
        <begin position="369"/>
        <end position="448"/>
    </location>
</feature>
<keyword evidence="3" id="KW-1003">Cell membrane</keyword>
<dbReference type="FunFam" id="3.40.50.300:FF:000527">
    <property type="entry name" value="Tyrosine-protein kinase etk"/>
    <property type="match status" value="1"/>
</dbReference>
<keyword evidence="11 15" id="KW-0472">Membrane</keyword>
<keyword evidence="10 15" id="KW-1133">Transmembrane helix</keyword>
<dbReference type="InterPro" id="IPR003856">
    <property type="entry name" value="LPS_length_determ_N"/>
</dbReference>
<comment type="similarity">
    <text evidence="2">Belongs to the etk/wzc family.</text>
</comment>
<evidence type="ECO:0000256" key="4">
    <source>
        <dbReference type="ARBA" id="ARBA00022519"/>
    </source>
</evidence>
<dbReference type="InterPro" id="IPR005702">
    <property type="entry name" value="Wzc-like_C"/>
</dbReference>